<dbReference type="GO" id="GO:0047804">
    <property type="term" value="F:cysteine-S-conjugate beta-lyase activity"/>
    <property type="evidence" value="ECO:0007669"/>
    <property type="project" value="UniProtKB-EC"/>
</dbReference>
<name>A0A1M7YXX6_9VIBR</name>
<evidence type="ECO:0000256" key="3">
    <source>
        <dbReference type="ARBA" id="ARBA00022898"/>
    </source>
</evidence>
<dbReference type="InterPro" id="IPR027619">
    <property type="entry name" value="C-S_lyase_PatB-like"/>
</dbReference>
<comment type="similarity">
    <text evidence="5">Belongs to the class-II pyridoxal-phosphate-dependent aminotransferase family. MalY/PatB cystathionine beta-lyase subfamily.</text>
</comment>
<feature type="domain" description="Aminotransferase class I/classII large" evidence="6">
    <location>
        <begin position="29"/>
        <end position="376"/>
    </location>
</feature>
<dbReference type="InterPro" id="IPR004839">
    <property type="entry name" value="Aminotransferase_I/II_large"/>
</dbReference>
<dbReference type="STRING" id="1117707.VQ7734_03307"/>
<dbReference type="PANTHER" id="PTHR43525">
    <property type="entry name" value="PROTEIN MALY"/>
    <property type="match status" value="1"/>
</dbReference>
<dbReference type="EMBL" id="FRFG01000042">
    <property type="protein sequence ID" value="SHO57537.1"/>
    <property type="molecule type" value="Genomic_DNA"/>
</dbReference>
<organism evidence="7 8">
    <name type="scientific">Vibrio quintilis</name>
    <dbReference type="NCBI Taxonomy" id="1117707"/>
    <lineage>
        <taxon>Bacteria</taxon>
        <taxon>Pseudomonadati</taxon>
        <taxon>Pseudomonadota</taxon>
        <taxon>Gammaproteobacteria</taxon>
        <taxon>Vibrionales</taxon>
        <taxon>Vibrionaceae</taxon>
        <taxon>Vibrio</taxon>
    </lineage>
</organism>
<dbReference type="AlphaFoldDB" id="A0A1M7YXX6"/>
<keyword evidence="3" id="KW-0663">Pyridoxal phosphate</keyword>
<dbReference type="InterPro" id="IPR015421">
    <property type="entry name" value="PyrdxlP-dep_Trfase_major"/>
</dbReference>
<evidence type="ECO:0000313" key="8">
    <source>
        <dbReference type="Proteomes" id="UP000184600"/>
    </source>
</evidence>
<dbReference type="CDD" id="cd00609">
    <property type="entry name" value="AAT_like"/>
    <property type="match status" value="1"/>
</dbReference>
<dbReference type="GO" id="GO:0030170">
    <property type="term" value="F:pyridoxal phosphate binding"/>
    <property type="evidence" value="ECO:0007669"/>
    <property type="project" value="InterPro"/>
</dbReference>
<dbReference type="Gene3D" id="3.90.1150.10">
    <property type="entry name" value="Aspartate Aminotransferase, domain 1"/>
    <property type="match status" value="1"/>
</dbReference>
<dbReference type="Gene3D" id="3.40.640.10">
    <property type="entry name" value="Type I PLP-dependent aspartate aminotransferase-like (Major domain)"/>
    <property type="match status" value="1"/>
</dbReference>
<dbReference type="NCBIfam" id="TIGR04350">
    <property type="entry name" value="C_S_lyase_PatB"/>
    <property type="match status" value="1"/>
</dbReference>
<evidence type="ECO:0000256" key="5">
    <source>
        <dbReference type="ARBA" id="ARBA00037974"/>
    </source>
</evidence>
<proteinExistence type="inferred from homology"/>
<comment type="cofactor">
    <cofactor evidence="1">
        <name>pyridoxal 5'-phosphate</name>
        <dbReference type="ChEBI" id="CHEBI:597326"/>
    </cofactor>
</comment>
<dbReference type="RefSeq" id="WP_073584579.1">
    <property type="nucleotide sequence ID" value="NZ_AP024897.1"/>
</dbReference>
<keyword evidence="4 7" id="KW-0456">Lyase</keyword>
<dbReference type="SUPFAM" id="SSF53383">
    <property type="entry name" value="PLP-dependent transferases"/>
    <property type="match status" value="1"/>
</dbReference>
<dbReference type="InterPro" id="IPR051798">
    <property type="entry name" value="Class-II_PLP-Dep_Aminotrans"/>
</dbReference>
<dbReference type="Pfam" id="PF00155">
    <property type="entry name" value="Aminotran_1_2"/>
    <property type="match status" value="1"/>
</dbReference>
<dbReference type="EC" id="4.4.1.13" evidence="2"/>
<evidence type="ECO:0000259" key="6">
    <source>
        <dbReference type="Pfam" id="PF00155"/>
    </source>
</evidence>
<accession>A0A1M7YXX6</accession>
<evidence type="ECO:0000256" key="1">
    <source>
        <dbReference type="ARBA" id="ARBA00001933"/>
    </source>
</evidence>
<sequence length="389" mass="43033">MTSCDHDFDTPIDRQFTDSIKWAKYQGRDIIPLWVADMDFPSPPAVKEAIRQRAQHPVYGYCQPSAKLKPLCCEWLANKYDWQVTEEALIFTPGLVPAINIGCEAFTRPDEKVILQTPVYPKITAAPQRFGRDAITLPVKRIRGRWQMDFAALDEQLDQKAKLLILCSPHNPTGTVFTRQELTTLAQRVEGHDLIVISDEIHSDLILEPNVSHTPFATISEAMKQRIVTLTGPGKAFNLAGLSCGVAVIENPVLRQQFQAAQQGVMSGVNIFGFAAVEAAYQHGQPWLTALLDYLRGNRDYLMQQCRELPGVVMHAPEATYLAWIDISALGLTDAVQYFESYGIGVSGGEPFGNPGFIRLNFGCSRSLLETAAARLTEAVHAAYAAARG</sequence>
<dbReference type="InterPro" id="IPR015422">
    <property type="entry name" value="PyrdxlP-dep_Trfase_small"/>
</dbReference>
<dbReference type="Proteomes" id="UP000184600">
    <property type="component" value="Unassembled WGS sequence"/>
</dbReference>
<evidence type="ECO:0000256" key="4">
    <source>
        <dbReference type="ARBA" id="ARBA00023239"/>
    </source>
</evidence>
<protein>
    <recommendedName>
        <fullName evidence="2">cysteine-S-conjugate beta-lyase</fullName>
        <ecNumber evidence="2">4.4.1.13</ecNumber>
    </recommendedName>
</protein>
<reference evidence="8" key="1">
    <citation type="submission" date="2016-12" db="EMBL/GenBank/DDBJ databases">
        <authorList>
            <person name="Rodrigo-Torres L."/>
            <person name="Arahal R.D."/>
            <person name="Lucena T."/>
        </authorList>
    </citation>
    <scope>NUCLEOTIDE SEQUENCE [LARGE SCALE GENOMIC DNA]</scope>
</reference>
<dbReference type="PANTHER" id="PTHR43525:SF1">
    <property type="entry name" value="PROTEIN MALY"/>
    <property type="match status" value="1"/>
</dbReference>
<evidence type="ECO:0000313" key="7">
    <source>
        <dbReference type="EMBL" id="SHO57537.1"/>
    </source>
</evidence>
<keyword evidence="8" id="KW-1185">Reference proteome</keyword>
<evidence type="ECO:0000256" key="2">
    <source>
        <dbReference type="ARBA" id="ARBA00012224"/>
    </source>
</evidence>
<gene>
    <name evidence="7" type="primary">patB</name>
    <name evidence="7" type="ORF">VQ7734_03307</name>
</gene>
<dbReference type="InterPro" id="IPR015424">
    <property type="entry name" value="PyrdxlP-dep_Trfase"/>
</dbReference>
<dbReference type="OrthoDB" id="3224382at2"/>